<accession>G0N1X7</accession>
<name>G0N1X7_CAEBE</name>
<feature type="compositionally biased region" description="Acidic residues" evidence="1">
    <location>
        <begin position="54"/>
        <end position="65"/>
    </location>
</feature>
<feature type="domain" description="DUF7747" evidence="2">
    <location>
        <begin position="611"/>
        <end position="775"/>
    </location>
</feature>
<dbReference type="HOGENOM" id="CLU_254869_0_0_1"/>
<dbReference type="InParanoid" id="G0N1X7"/>
<feature type="compositionally biased region" description="Acidic residues" evidence="1">
    <location>
        <begin position="7"/>
        <end position="21"/>
    </location>
</feature>
<sequence>MSKQENVEEEEEEAPTLEEEPIDVKTAVVTDDGPPILGPSIEFEGEGEIHVTSDDECDVDDDEVNPPDLEMNPPSKRRGRPKIPGGRKPPQIKLKLQRPPPARVPRTLSDVVIPKVGLSSTHFVKLFENGLDSTPDGDSYATVIPGCLTELLRKERIIELLTDPSHYEPMFQDGWMIMKPPRLPPLIADKGCFVFYVNGMFCKNAKDISYDDLRPWSSTSDATIAHSINIKPNVRRHPVAKLNGQLKIVKHETRLADYHLTEYSARLPREERLRKKIFYLTRNNCIYGNVIIIYNYVKPGNIPAPISLPHGNDLLRTAALEDFDATDTETPFENESYRGARGGIYLKLRNSKLGWATNKKQLLDYLINKPNPFGNFNVINHRLPDLPPLIESTGVFVYFVAAEFVINQIHHATDGLSPWTTIPGANEDMHTPRVRSTRKALVHAHDNTLQLSRDPKSTSQICLVETMSTLARCKRIRKRVFYVQNNQVLVGNVCYIYEFLCDGPLPELYPSGTEVKYSQASRWQNQALKKEGGVDLSSHMLTEDDEMGNSMLIPVDDEDIDREITEHNDMTDPQDQMMEEDDESLYPDMPPGGFDMEFNDDPIEKAENADPYYELARQLSTGHVYLTIRHKKLVCSMDHVLEWISNSNIVEERGLLNETKPLHPPLVTNSRAYAFFVAATAIFPHDINRDDFSPWSHNGNAENPVCYRTKVRKIGVVCDPKTSLFMLKDVDYKMCPFHMVYLYSINPKDPRLRKKIYYMMETQSKMVVSHALIVYDYNTEGHVVKINVAGVRQPTKKIAPVPTYEYLEDLVAAEENRVCPFRLPADIADDGSKFVQVTDPEFWNDRNRQIEFLVNQPALVKHYGILNKKIPDMPPDCTGKGTFAFFIDGEEVNYRSLTVDKLCPWSENAATNPNGVTKRPKSSKTPLGLNADNHLRVLKSASGVPLDPTEYQLHIYTATLPRAVRLRKKVVYIQQNGRPFGNALIMYSFTEHGSMPRPIDRYALPMEEWLSNLDETIQSAILHLMKTLPTPEQVSRKIYDDFGLRLPNNMLYLLKRQMVRDSQLRKVPGYDWSTATDANIAPESIVEEIVIEEEVPQAVMDHELMVEGEIIIESTEEMSEMAEVPEYEQSTSRRNPFLERNVASAGFVRGSQRYDALWRICQKHFGAANIDETFDDIFKLLYEKNEERLLFMINHTFNVDIYAAHDDRPLYDDHVHFMGDPNVMSLDEQAYLRESNMAPQRNLSSMRPITPATQEMLRNVNQREVDFESLSDKRTLFPSKKAVDPNQPGPSEPPVKPAEEDVSDAESEKIMI</sequence>
<keyword evidence="4" id="KW-1185">Reference proteome</keyword>
<dbReference type="PANTHER" id="PTHR31824">
    <property type="entry name" value="PROTEIN CBG17809"/>
    <property type="match status" value="1"/>
</dbReference>
<dbReference type="PANTHER" id="PTHR31824:SF3">
    <property type="entry name" value="AAA DOMAIN-CONTAINING PROTEIN"/>
    <property type="match status" value="1"/>
</dbReference>
<dbReference type="EMBL" id="GL379828">
    <property type="protein sequence ID" value="EGT50289.1"/>
    <property type="molecule type" value="Genomic_DNA"/>
</dbReference>
<dbReference type="STRING" id="135651.G0N1X7"/>
<feature type="region of interest" description="Disordered" evidence="1">
    <location>
        <begin position="1268"/>
        <end position="1312"/>
    </location>
</feature>
<dbReference type="OrthoDB" id="5801869at2759"/>
<feature type="domain" description="DUF7747" evidence="2">
    <location>
        <begin position="126"/>
        <end position="294"/>
    </location>
</feature>
<protein>
    <recommendedName>
        <fullName evidence="2">DUF7747 domain-containing protein</fullName>
    </recommendedName>
</protein>
<evidence type="ECO:0000256" key="1">
    <source>
        <dbReference type="SAM" id="MobiDB-lite"/>
    </source>
</evidence>
<evidence type="ECO:0000313" key="3">
    <source>
        <dbReference type="EMBL" id="EGT50289.1"/>
    </source>
</evidence>
<evidence type="ECO:0000313" key="4">
    <source>
        <dbReference type="Proteomes" id="UP000008068"/>
    </source>
</evidence>
<organism evidence="4">
    <name type="scientific">Caenorhabditis brenneri</name>
    <name type="common">Nematode worm</name>
    <dbReference type="NCBI Taxonomy" id="135651"/>
    <lineage>
        <taxon>Eukaryota</taxon>
        <taxon>Metazoa</taxon>
        <taxon>Ecdysozoa</taxon>
        <taxon>Nematoda</taxon>
        <taxon>Chromadorea</taxon>
        <taxon>Rhabditida</taxon>
        <taxon>Rhabditina</taxon>
        <taxon>Rhabditomorpha</taxon>
        <taxon>Rhabditoidea</taxon>
        <taxon>Rhabditidae</taxon>
        <taxon>Peloderinae</taxon>
        <taxon>Caenorhabditis</taxon>
    </lineage>
</organism>
<dbReference type="Pfam" id="PF24927">
    <property type="entry name" value="DUF7747"/>
    <property type="match status" value="4"/>
</dbReference>
<feature type="domain" description="DUF7747" evidence="2">
    <location>
        <begin position="331"/>
        <end position="497"/>
    </location>
</feature>
<feature type="domain" description="DUF7747" evidence="2">
    <location>
        <begin position="819"/>
        <end position="987"/>
    </location>
</feature>
<feature type="compositionally biased region" description="Pro residues" evidence="1">
    <location>
        <begin position="1287"/>
        <end position="1296"/>
    </location>
</feature>
<reference evidence="4" key="1">
    <citation type="submission" date="2011-07" db="EMBL/GenBank/DDBJ databases">
        <authorList>
            <consortium name="Caenorhabditis brenneri Sequencing and Analysis Consortium"/>
            <person name="Wilson R.K."/>
        </authorList>
    </citation>
    <scope>NUCLEOTIDE SEQUENCE [LARGE SCALE GENOMIC DNA]</scope>
    <source>
        <strain evidence="4">PB2801</strain>
    </source>
</reference>
<dbReference type="OMA" id="RYDALWR"/>
<dbReference type="eggNOG" id="ENOG502TFXA">
    <property type="taxonomic scope" value="Eukaryota"/>
</dbReference>
<gene>
    <name evidence="3" type="ORF">CAEBREN_06499</name>
</gene>
<dbReference type="Proteomes" id="UP000008068">
    <property type="component" value="Unassembled WGS sequence"/>
</dbReference>
<feature type="region of interest" description="Disordered" evidence="1">
    <location>
        <begin position="1"/>
        <end position="105"/>
    </location>
</feature>
<evidence type="ECO:0000259" key="2">
    <source>
        <dbReference type="Pfam" id="PF24927"/>
    </source>
</evidence>
<dbReference type="InterPro" id="IPR056649">
    <property type="entry name" value="DUF7747"/>
</dbReference>
<proteinExistence type="predicted"/>
<dbReference type="FunCoup" id="G0N1X7">
    <property type="interactions" value="487"/>
</dbReference>